<organism evidence="1 2">
    <name type="scientific">Lindgomyces ingoldianus</name>
    <dbReference type="NCBI Taxonomy" id="673940"/>
    <lineage>
        <taxon>Eukaryota</taxon>
        <taxon>Fungi</taxon>
        <taxon>Dikarya</taxon>
        <taxon>Ascomycota</taxon>
        <taxon>Pezizomycotina</taxon>
        <taxon>Dothideomycetes</taxon>
        <taxon>Pleosporomycetidae</taxon>
        <taxon>Pleosporales</taxon>
        <taxon>Lindgomycetaceae</taxon>
        <taxon>Lindgomyces</taxon>
    </lineage>
</organism>
<dbReference type="EMBL" id="MU003508">
    <property type="protein sequence ID" value="KAF2470338.1"/>
    <property type="molecule type" value="Genomic_DNA"/>
</dbReference>
<sequence>MFKTSLRVGRLSRQHLEEFRRNANQLESYCGCDGERVQAKVGEHIRDTFIHLQSSVMVLNELRRIEEQKMQREKFLSTSLSESSSGPLTSLSHLLHYPCLIFYQNLLYPAASLEKLKKTMIAFPMNPYSTLEETLLGGSFAPSPEPVFLTVSSGAILRLFSNCTE</sequence>
<dbReference type="Proteomes" id="UP000799755">
    <property type="component" value="Unassembled WGS sequence"/>
</dbReference>
<proteinExistence type="predicted"/>
<evidence type="ECO:0000313" key="2">
    <source>
        <dbReference type="Proteomes" id="UP000799755"/>
    </source>
</evidence>
<gene>
    <name evidence="1" type="ORF">BDR25DRAFT_355452</name>
</gene>
<keyword evidence="2" id="KW-1185">Reference proteome</keyword>
<evidence type="ECO:0000313" key="1">
    <source>
        <dbReference type="EMBL" id="KAF2470338.1"/>
    </source>
</evidence>
<protein>
    <submittedName>
        <fullName evidence="1">Uncharacterized protein</fullName>
    </submittedName>
</protein>
<accession>A0ACB6QTN0</accession>
<reference evidence="1" key="1">
    <citation type="journal article" date="2020" name="Stud. Mycol.">
        <title>101 Dothideomycetes genomes: a test case for predicting lifestyles and emergence of pathogens.</title>
        <authorList>
            <person name="Haridas S."/>
            <person name="Albert R."/>
            <person name="Binder M."/>
            <person name="Bloem J."/>
            <person name="Labutti K."/>
            <person name="Salamov A."/>
            <person name="Andreopoulos B."/>
            <person name="Baker S."/>
            <person name="Barry K."/>
            <person name="Bills G."/>
            <person name="Bluhm B."/>
            <person name="Cannon C."/>
            <person name="Castanera R."/>
            <person name="Culley D."/>
            <person name="Daum C."/>
            <person name="Ezra D."/>
            <person name="Gonzalez J."/>
            <person name="Henrissat B."/>
            <person name="Kuo A."/>
            <person name="Liang C."/>
            <person name="Lipzen A."/>
            <person name="Lutzoni F."/>
            <person name="Magnuson J."/>
            <person name="Mondo S."/>
            <person name="Nolan M."/>
            <person name="Ohm R."/>
            <person name="Pangilinan J."/>
            <person name="Park H.-J."/>
            <person name="Ramirez L."/>
            <person name="Alfaro M."/>
            <person name="Sun H."/>
            <person name="Tritt A."/>
            <person name="Yoshinaga Y."/>
            <person name="Zwiers L.-H."/>
            <person name="Turgeon B."/>
            <person name="Goodwin S."/>
            <person name="Spatafora J."/>
            <person name="Crous P."/>
            <person name="Grigoriev I."/>
        </authorList>
    </citation>
    <scope>NUCLEOTIDE SEQUENCE</scope>
    <source>
        <strain evidence="1">ATCC 200398</strain>
    </source>
</reference>
<name>A0ACB6QTN0_9PLEO</name>
<comment type="caution">
    <text evidence="1">The sequence shown here is derived from an EMBL/GenBank/DDBJ whole genome shotgun (WGS) entry which is preliminary data.</text>
</comment>